<dbReference type="PIRSF" id="PIRSF015736">
    <property type="entry name" value="MI"/>
    <property type="match status" value="1"/>
</dbReference>
<protein>
    <submittedName>
        <fullName evidence="1">Maleate isomerase</fullName>
    </submittedName>
</protein>
<dbReference type="InterPro" id="IPR053714">
    <property type="entry name" value="Iso_Racemase_Enz_sf"/>
</dbReference>
<accession>A0A1H2X3U8</accession>
<dbReference type="PANTHER" id="PTHR40267:SF1">
    <property type="entry name" value="BLR3294 PROTEIN"/>
    <property type="match status" value="1"/>
</dbReference>
<evidence type="ECO:0000313" key="1">
    <source>
        <dbReference type="EMBL" id="SDW87560.1"/>
    </source>
</evidence>
<dbReference type="PANTHER" id="PTHR40267">
    <property type="entry name" value="BLR3294 PROTEIN"/>
    <property type="match status" value="1"/>
</dbReference>
<dbReference type="GO" id="GO:0016853">
    <property type="term" value="F:isomerase activity"/>
    <property type="evidence" value="ECO:0007669"/>
    <property type="project" value="UniProtKB-KW"/>
</dbReference>
<proteinExistence type="predicted"/>
<dbReference type="Gene3D" id="3.40.50.12500">
    <property type="match status" value="1"/>
</dbReference>
<gene>
    <name evidence="1" type="ORF">SAMN05444336_102597</name>
</gene>
<dbReference type="OrthoDB" id="9816064at2"/>
<dbReference type="EMBL" id="FNMZ01000002">
    <property type="protein sequence ID" value="SDW87560.1"/>
    <property type="molecule type" value="Genomic_DNA"/>
</dbReference>
<dbReference type="InterPro" id="IPR026286">
    <property type="entry name" value="MaiA/AMDase"/>
</dbReference>
<dbReference type="Pfam" id="PF17645">
    <property type="entry name" value="Amdase"/>
    <property type="match status" value="1"/>
</dbReference>
<sequence length="248" mass="27240">MTDSLGYRMKFGVIAPSTNTSVQPEFDDMRPVGVTNHFSRILVEDKPVKSDADFDDLVMRIRAATMDAIDAVKTCSPDAMIMGMSAETFWDGKDRADKLQAEIVERAGMNVAMGSDACMNALKCFGDIKRIAVVTPYMPVGDKQVERYFTECGFEVVQVKGLKCGSPVQIAHETEKTLRDAINEVNDPSVEAIVQAGTNLAMARVGGIAEFWLDKPVIAINTATYWHALRMNGIEDKVQGFGTLLSHH</sequence>
<dbReference type="STRING" id="356660.SAMN05444336_102597"/>
<dbReference type="AlphaFoldDB" id="A0A1H2X3U8"/>
<organism evidence="1 2">
    <name type="scientific">Albimonas donghaensis</name>
    <dbReference type="NCBI Taxonomy" id="356660"/>
    <lineage>
        <taxon>Bacteria</taxon>
        <taxon>Pseudomonadati</taxon>
        <taxon>Pseudomonadota</taxon>
        <taxon>Alphaproteobacteria</taxon>
        <taxon>Rhodobacterales</taxon>
        <taxon>Paracoccaceae</taxon>
        <taxon>Albimonas</taxon>
    </lineage>
</organism>
<name>A0A1H2X3U8_9RHOB</name>
<dbReference type="Proteomes" id="UP000199118">
    <property type="component" value="Unassembled WGS sequence"/>
</dbReference>
<evidence type="ECO:0000313" key="2">
    <source>
        <dbReference type="Proteomes" id="UP000199118"/>
    </source>
</evidence>
<dbReference type="RefSeq" id="WP_092680815.1">
    <property type="nucleotide sequence ID" value="NZ_FNMZ01000002.1"/>
</dbReference>
<keyword evidence="2" id="KW-1185">Reference proteome</keyword>
<reference evidence="1 2" key="1">
    <citation type="submission" date="2016-10" db="EMBL/GenBank/DDBJ databases">
        <authorList>
            <person name="de Groot N.N."/>
        </authorList>
    </citation>
    <scope>NUCLEOTIDE SEQUENCE [LARGE SCALE GENOMIC DNA]</scope>
    <source>
        <strain evidence="1 2">DSM 17890</strain>
    </source>
</reference>
<keyword evidence="1" id="KW-0413">Isomerase</keyword>